<dbReference type="EMBL" id="KZ679256">
    <property type="protein sequence ID" value="PTB46703.1"/>
    <property type="molecule type" value="Genomic_DNA"/>
</dbReference>
<name>A0A2T3ZPG4_TRIA4</name>
<accession>A0A2T3ZPG4</accession>
<dbReference type="AlphaFoldDB" id="A0A2T3ZPG4"/>
<proteinExistence type="predicted"/>
<evidence type="ECO:0000313" key="1">
    <source>
        <dbReference type="EMBL" id="PTB46703.1"/>
    </source>
</evidence>
<evidence type="ECO:0000313" key="2">
    <source>
        <dbReference type="Proteomes" id="UP000240493"/>
    </source>
</evidence>
<organism evidence="1 2">
    <name type="scientific">Trichoderma asperellum (strain ATCC 204424 / CBS 433.97 / NBRC 101777)</name>
    <dbReference type="NCBI Taxonomy" id="1042311"/>
    <lineage>
        <taxon>Eukaryota</taxon>
        <taxon>Fungi</taxon>
        <taxon>Dikarya</taxon>
        <taxon>Ascomycota</taxon>
        <taxon>Pezizomycotina</taxon>
        <taxon>Sordariomycetes</taxon>
        <taxon>Hypocreomycetidae</taxon>
        <taxon>Hypocreales</taxon>
        <taxon>Hypocreaceae</taxon>
        <taxon>Trichoderma</taxon>
    </lineage>
</organism>
<sequence length="53" mass="5991">LAGQFTLWVASPEAKFLKGKFVWVNWDVDELKARADEIENSWLLGILLNGVAM</sequence>
<reference evidence="1 2" key="1">
    <citation type="submission" date="2016-07" db="EMBL/GenBank/DDBJ databases">
        <title>Multiple horizontal gene transfer events from other fungi enriched the ability of initially mycotrophic Trichoderma (Ascomycota) to feed on dead plant biomass.</title>
        <authorList>
            <consortium name="DOE Joint Genome Institute"/>
            <person name="Aerts A."/>
            <person name="Atanasova L."/>
            <person name="Chenthamara K."/>
            <person name="Zhang J."/>
            <person name="Grujic M."/>
            <person name="Henrissat B."/>
            <person name="Kuo A."/>
            <person name="Salamov A."/>
            <person name="Lipzen A."/>
            <person name="Labutti K."/>
            <person name="Barry K."/>
            <person name="Miao Y."/>
            <person name="Rahimi M.J."/>
            <person name="Shen Q."/>
            <person name="Grigoriev I.V."/>
            <person name="Kubicek C.P."/>
            <person name="Druzhinina I.S."/>
        </authorList>
    </citation>
    <scope>NUCLEOTIDE SEQUENCE [LARGE SCALE GENOMIC DNA]</scope>
    <source>
        <strain evidence="1 2">CBS 433.97</strain>
    </source>
</reference>
<protein>
    <submittedName>
        <fullName evidence="1">Uncharacterized protein</fullName>
    </submittedName>
</protein>
<dbReference type="Proteomes" id="UP000240493">
    <property type="component" value="Unassembled WGS sequence"/>
</dbReference>
<dbReference type="OrthoDB" id="1933717at2759"/>
<feature type="non-terminal residue" evidence="1">
    <location>
        <position position="1"/>
    </location>
</feature>
<gene>
    <name evidence="1" type="ORF">M441DRAFT_128036</name>
</gene>
<keyword evidence="2" id="KW-1185">Reference proteome</keyword>
<dbReference type="STRING" id="1042311.A0A2T3ZPG4"/>